<keyword evidence="7" id="KW-1185">Reference proteome</keyword>
<dbReference type="InterPro" id="IPR001328">
    <property type="entry name" value="Pept_tRNA_hydro"/>
</dbReference>
<dbReference type="GO" id="GO:0000049">
    <property type="term" value="F:tRNA binding"/>
    <property type="evidence" value="ECO:0007669"/>
    <property type="project" value="UniProtKB-KW"/>
</dbReference>
<evidence type="ECO:0000256" key="4">
    <source>
        <dbReference type="ARBA" id="ARBA00022884"/>
    </source>
</evidence>
<gene>
    <name evidence="6" type="ORF">MICPUCDRAFT_53387</name>
</gene>
<dbReference type="HAMAP" id="MF_00083">
    <property type="entry name" value="Pept_tRNA_hydro_bact"/>
    <property type="match status" value="1"/>
</dbReference>
<dbReference type="GeneID" id="9689212"/>
<dbReference type="Gene3D" id="3.40.50.1470">
    <property type="entry name" value="Peptidyl-tRNA hydrolase"/>
    <property type="match status" value="1"/>
</dbReference>
<dbReference type="InterPro" id="IPR036416">
    <property type="entry name" value="Pept_tRNA_hydro_sf"/>
</dbReference>
<proteinExistence type="inferred from homology"/>
<dbReference type="Pfam" id="PF01195">
    <property type="entry name" value="Pept_tRNA_hydro"/>
    <property type="match status" value="1"/>
</dbReference>
<dbReference type="CDD" id="cd00462">
    <property type="entry name" value="PTH"/>
    <property type="match status" value="1"/>
</dbReference>
<dbReference type="SUPFAM" id="SSF53178">
    <property type="entry name" value="Peptidyl-tRNA hydrolase-like"/>
    <property type="match status" value="1"/>
</dbReference>
<evidence type="ECO:0000256" key="3">
    <source>
        <dbReference type="ARBA" id="ARBA00022801"/>
    </source>
</evidence>
<evidence type="ECO:0000313" key="7">
    <source>
        <dbReference type="Proteomes" id="UP000001876"/>
    </source>
</evidence>
<dbReference type="PROSITE" id="PS01196">
    <property type="entry name" value="PEPT_TRNA_HYDROL_2"/>
    <property type="match status" value="1"/>
</dbReference>
<dbReference type="PANTHER" id="PTHR17224:SF1">
    <property type="entry name" value="PEPTIDYL-TRNA HYDROLASE"/>
    <property type="match status" value="1"/>
</dbReference>
<dbReference type="OMA" id="FGTCRFK"/>
<keyword evidence="2" id="KW-0820">tRNA-binding</keyword>
<sequence length="257" mass="27311">MGLPPLLGAPLRLARRVIGFPMRLVNRARGIGGGAADPNRWLVVGLGNPGSKFTRTRHNAGFDAVSLLASAHGMSFTGALKHRSMIATGKIANVPVVLAMPQTFMNLSGEAIRDVLRWYKISPKRMLVLYDDMDSPVGVVKLKGKGGHGGHNGVRNIIDEVTRGEKTFARVKIGIGRPAAGVSVIDHVLRRFTAEEREALERGEVMREAGDAVVAVLTDGLEKAMTRVNNKKPAAKVGGEVGGEDREKAAVAAAAAE</sequence>
<keyword evidence="3 6" id="KW-0378">Hydrolase</keyword>
<dbReference type="eggNOG" id="KOG2255">
    <property type="taxonomic scope" value="Eukaryota"/>
</dbReference>
<evidence type="ECO:0000313" key="6">
    <source>
        <dbReference type="EMBL" id="EEH51961.1"/>
    </source>
</evidence>
<dbReference type="GO" id="GO:0004045">
    <property type="term" value="F:peptidyl-tRNA hydrolase activity"/>
    <property type="evidence" value="ECO:0007669"/>
    <property type="project" value="UniProtKB-EC"/>
</dbReference>
<accession>C1N6P7</accession>
<dbReference type="InterPro" id="IPR018171">
    <property type="entry name" value="Pept_tRNA_hydro_CS"/>
</dbReference>
<comment type="similarity">
    <text evidence="5">Belongs to the PTH family.</text>
</comment>
<dbReference type="NCBIfam" id="TIGR00447">
    <property type="entry name" value="pth"/>
    <property type="match status" value="1"/>
</dbReference>
<dbReference type="KEGG" id="mpp:MICPUCDRAFT_53387"/>
<keyword evidence="4" id="KW-0694">RNA-binding</keyword>
<dbReference type="EC" id="3.1.1.29" evidence="1"/>
<reference evidence="6 7" key="1">
    <citation type="journal article" date="2009" name="Science">
        <title>Green evolution and dynamic adaptations revealed by genomes of the marine picoeukaryotes Micromonas.</title>
        <authorList>
            <person name="Worden A.Z."/>
            <person name="Lee J.H."/>
            <person name="Mock T."/>
            <person name="Rouze P."/>
            <person name="Simmons M.P."/>
            <person name="Aerts A.L."/>
            <person name="Allen A.E."/>
            <person name="Cuvelier M.L."/>
            <person name="Derelle E."/>
            <person name="Everett M.V."/>
            <person name="Foulon E."/>
            <person name="Grimwood J."/>
            <person name="Gundlach H."/>
            <person name="Henrissat B."/>
            <person name="Napoli C."/>
            <person name="McDonald S.M."/>
            <person name="Parker M.S."/>
            <person name="Rombauts S."/>
            <person name="Salamov A."/>
            <person name="Von Dassow P."/>
            <person name="Badger J.H."/>
            <person name="Coutinho P.M."/>
            <person name="Demir E."/>
            <person name="Dubchak I."/>
            <person name="Gentemann C."/>
            <person name="Eikrem W."/>
            <person name="Gready J.E."/>
            <person name="John U."/>
            <person name="Lanier W."/>
            <person name="Lindquist E.A."/>
            <person name="Lucas S."/>
            <person name="Mayer K.F."/>
            <person name="Moreau H."/>
            <person name="Not F."/>
            <person name="Otillar R."/>
            <person name="Panaud O."/>
            <person name="Pangilinan J."/>
            <person name="Paulsen I."/>
            <person name="Piegu B."/>
            <person name="Poliakov A."/>
            <person name="Robbens S."/>
            <person name="Schmutz J."/>
            <person name="Toulza E."/>
            <person name="Wyss T."/>
            <person name="Zelensky A."/>
            <person name="Zhou K."/>
            <person name="Armbrust E.V."/>
            <person name="Bhattacharya D."/>
            <person name="Goodenough U.W."/>
            <person name="Van de Peer Y."/>
            <person name="Grigoriev I.V."/>
        </authorList>
    </citation>
    <scope>NUCLEOTIDE SEQUENCE [LARGE SCALE GENOMIC DNA]</scope>
    <source>
        <strain evidence="6 7">CCMP1545</strain>
    </source>
</reference>
<name>C1N6P7_MICPC</name>
<evidence type="ECO:0000256" key="5">
    <source>
        <dbReference type="ARBA" id="ARBA00038063"/>
    </source>
</evidence>
<protein>
    <recommendedName>
        <fullName evidence="1">peptidyl-tRNA hydrolase</fullName>
        <ecNumber evidence="1">3.1.1.29</ecNumber>
    </recommendedName>
</protein>
<dbReference type="RefSeq" id="XP_003063588.1">
    <property type="nucleotide sequence ID" value="XM_003063542.1"/>
</dbReference>
<organism evidence="7">
    <name type="scientific">Micromonas pusilla (strain CCMP1545)</name>
    <name type="common">Picoplanktonic green alga</name>
    <dbReference type="NCBI Taxonomy" id="564608"/>
    <lineage>
        <taxon>Eukaryota</taxon>
        <taxon>Viridiplantae</taxon>
        <taxon>Chlorophyta</taxon>
        <taxon>Mamiellophyceae</taxon>
        <taxon>Mamiellales</taxon>
        <taxon>Mamiellaceae</taxon>
        <taxon>Micromonas</taxon>
    </lineage>
</organism>
<dbReference type="PANTHER" id="PTHR17224">
    <property type="entry name" value="PEPTIDYL-TRNA HYDROLASE"/>
    <property type="match status" value="1"/>
</dbReference>
<evidence type="ECO:0000256" key="1">
    <source>
        <dbReference type="ARBA" id="ARBA00013260"/>
    </source>
</evidence>
<evidence type="ECO:0000256" key="2">
    <source>
        <dbReference type="ARBA" id="ARBA00022555"/>
    </source>
</evidence>
<dbReference type="EMBL" id="GG663749">
    <property type="protein sequence ID" value="EEH51961.1"/>
    <property type="molecule type" value="Genomic_DNA"/>
</dbReference>
<dbReference type="OrthoDB" id="1711136at2759"/>
<dbReference type="STRING" id="564608.C1N6P7"/>
<dbReference type="FunFam" id="3.40.50.1470:FF:000001">
    <property type="entry name" value="Peptidyl-tRNA hydrolase"/>
    <property type="match status" value="1"/>
</dbReference>
<dbReference type="Proteomes" id="UP000001876">
    <property type="component" value="Unassembled WGS sequence"/>
</dbReference>
<dbReference type="AlphaFoldDB" id="C1N6P7"/>